<feature type="site" description="Catalytically relevant" evidence="5">
    <location>
        <position position="143"/>
    </location>
</feature>
<feature type="site" description="Catalytically relevant" evidence="5">
    <location>
        <position position="102"/>
    </location>
</feature>
<evidence type="ECO:0000259" key="8">
    <source>
        <dbReference type="PROSITE" id="PS51464"/>
    </source>
</evidence>
<evidence type="ECO:0000256" key="4">
    <source>
        <dbReference type="PIRNR" id="PIRNR004692"/>
    </source>
</evidence>
<dbReference type="InterPro" id="IPR046342">
    <property type="entry name" value="CBS_dom_sf"/>
</dbReference>
<evidence type="ECO:0000313" key="13">
    <source>
        <dbReference type="EMBL" id="TXJ56211.1"/>
    </source>
</evidence>
<comment type="caution">
    <text evidence="10">The sequence shown here is derived from an EMBL/GenBank/DDBJ whole genome shotgun (WGS) entry which is preliminary data.</text>
</comment>
<evidence type="ECO:0000259" key="7">
    <source>
        <dbReference type="PROSITE" id="PS51371"/>
    </source>
</evidence>
<dbReference type="Pfam" id="PF00571">
    <property type="entry name" value="CBS"/>
    <property type="match status" value="2"/>
</dbReference>
<comment type="similarity">
    <text evidence="1 4">Belongs to the SIS family. GutQ/KpsF subfamily.</text>
</comment>
<dbReference type="FunFam" id="3.40.50.10490:FF:000011">
    <property type="entry name" value="Arabinose 5-phosphate isomerase"/>
    <property type="match status" value="1"/>
</dbReference>
<dbReference type="CDD" id="cd05014">
    <property type="entry name" value="SIS_Kpsf"/>
    <property type="match status" value="1"/>
</dbReference>
<keyword evidence="2" id="KW-0677">Repeat</keyword>
<dbReference type="SMART" id="SM00116">
    <property type="entry name" value="CBS"/>
    <property type="match status" value="2"/>
</dbReference>
<dbReference type="Gene3D" id="3.10.580.10">
    <property type="entry name" value="CBS-domain"/>
    <property type="match status" value="1"/>
</dbReference>
<evidence type="ECO:0000256" key="3">
    <source>
        <dbReference type="ARBA" id="ARBA00023122"/>
    </source>
</evidence>
<dbReference type="InterPro" id="IPR050986">
    <property type="entry name" value="GutQ/KpsF_isomerases"/>
</dbReference>
<dbReference type="PANTHER" id="PTHR42745:SF1">
    <property type="entry name" value="ARABINOSE 5-PHOSPHATE ISOMERASE KDSD"/>
    <property type="match status" value="1"/>
</dbReference>
<evidence type="ECO:0000313" key="10">
    <source>
        <dbReference type="EMBL" id="TXJ21404.1"/>
    </source>
</evidence>
<keyword evidence="10" id="KW-0413">Isomerase</keyword>
<dbReference type="EMBL" id="SAXU01000001">
    <property type="protein sequence ID" value="TXJ21404.1"/>
    <property type="molecule type" value="Genomic_DNA"/>
</dbReference>
<dbReference type="PROSITE" id="PS51464">
    <property type="entry name" value="SIS"/>
    <property type="match status" value="1"/>
</dbReference>
<feature type="domain" description="SIS" evidence="8">
    <location>
        <begin position="32"/>
        <end position="175"/>
    </location>
</feature>
<feature type="site" description="Catalytically relevant" evidence="5">
    <location>
        <position position="184"/>
    </location>
</feature>
<dbReference type="EMBL" id="SAXX01000021">
    <property type="protein sequence ID" value="TXJ31578.1"/>
    <property type="molecule type" value="Genomic_DNA"/>
</dbReference>
<dbReference type="EMBL" id="SAYJ01000017">
    <property type="protein sequence ID" value="TXJ56211.1"/>
    <property type="molecule type" value="Genomic_DNA"/>
</dbReference>
<dbReference type="InterPro" id="IPR046348">
    <property type="entry name" value="SIS_dom_sf"/>
</dbReference>
<reference evidence="10" key="2">
    <citation type="submission" date="2019-01" db="EMBL/GenBank/DDBJ databases">
        <authorList>
            <person name="Thorell K."/>
        </authorList>
    </citation>
    <scope>NUCLEOTIDE SEQUENCE</scope>
    <source>
        <strain evidence="10">513A</strain>
        <strain evidence="13">PC2777IV</strain>
        <strain evidence="12">PC3997IV</strain>
        <strain evidence="11">PC5538III-lc</strain>
        <strain evidence="9">W1</strain>
    </source>
</reference>
<evidence type="ECO:0000313" key="17">
    <source>
        <dbReference type="Proteomes" id="UP000325013"/>
    </source>
</evidence>
<evidence type="ECO:0000313" key="18">
    <source>
        <dbReference type="Proteomes" id="UP000325116"/>
    </source>
</evidence>
<name>A0A5C8D7L4_9SPIR</name>
<protein>
    <submittedName>
        <fullName evidence="10">KpsF/GutQ family sugar-phosphate isomerase</fullName>
    </submittedName>
</protein>
<dbReference type="InterPro" id="IPR035474">
    <property type="entry name" value="SIS_Kpsf"/>
</dbReference>
<feature type="site" description="Catalytically relevant" evidence="5">
    <location>
        <position position="50"/>
    </location>
</feature>
<dbReference type="Proteomes" id="UP000325013">
    <property type="component" value="Unassembled WGS sequence"/>
</dbReference>
<dbReference type="EMBL" id="SAXT01000005">
    <property type="protein sequence ID" value="TXJ11989.1"/>
    <property type="molecule type" value="Genomic_DNA"/>
</dbReference>
<evidence type="ECO:0000256" key="5">
    <source>
        <dbReference type="PIRSR" id="PIRSR004692-3"/>
    </source>
</evidence>
<dbReference type="Proteomes" id="UP000324707">
    <property type="component" value="Unassembled WGS sequence"/>
</dbReference>
<dbReference type="Proteomes" id="UP000324638">
    <property type="component" value="Unassembled WGS sequence"/>
</dbReference>
<evidence type="ECO:0000313" key="15">
    <source>
        <dbReference type="Proteomes" id="UP000324707"/>
    </source>
</evidence>
<dbReference type="GO" id="GO:1901135">
    <property type="term" value="P:carbohydrate derivative metabolic process"/>
    <property type="evidence" value="ECO:0007669"/>
    <property type="project" value="InterPro"/>
</dbReference>
<evidence type="ECO:0000313" key="9">
    <source>
        <dbReference type="EMBL" id="TXJ11989.1"/>
    </source>
</evidence>
<dbReference type="Proteomes" id="UP000325116">
    <property type="component" value="Unassembled WGS sequence"/>
</dbReference>
<proteinExistence type="inferred from homology"/>
<dbReference type="PANTHER" id="PTHR42745">
    <property type="match status" value="1"/>
</dbReference>
<dbReference type="AlphaFoldDB" id="A0A5C8D7L4"/>
<dbReference type="GO" id="GO:0005975">
    <property type="term" value="P:carbohydrate metabolic process"/>
    <property type="evidence" value="ECO:0007669"/>
    <property type="project" value="InterPro"/>
</dbReference>
<dbReference type="GO" id="GO:0019146">
    <property type="term" value="F:arabinose-5-phosphate isomerase activity"/>
    <property type="evidence" value="ECO:0007669"/>
    <property type="project" value="UniProtKB-ARBA"/>
</dbReference>
<sequence length="323" mass="35436">MNIIERGKFTLLLESENLKSLSENLDCNFENAVNELFKIKGRVITSGVGKSGHIARKAAATFASTGTPSFFVDPNECLHGDFGMITKNDYLILYSKGGESREIIELVNWLCRQNISYIAITNEKDSTLSKNAKITLLTHVKEEACPLKLAPTVSTTASLGISDALATALMELRGFKAEDFAIFHPGGSLGRQLARVKSIMHKDNLPIINLSTTLYDALFKIIECKLGIAIITDDNNILSGIIVDGDLKRLLIKNKSAENILSKSVADIMNKNPKVIYEDTLIGEALHIMEGKITNLVVVEDTDKGKIPIGIVHIHDILKIKAF</sequence>
<dbReference type="Proteomes" id="UP000325002">
    <property type="component" value="Unassembled WGS sequence"/>
</dbReference>
<feature type="domain" description="CBS" evidence="7">
    <location>
        <begin position="269"/>
        <end position="323"/>
    </location>
</feature>
<dbReference type="Gene3D" id="3.40.50.10490">
    <property type="entry name" value="Glucose-6-phosphate isomerase like protein, domain 1"/>
    <property type="match status" value="1"/>
</dbReference>
<evidence type="ECO:0000256" key="2">
    <source>
        <dbReference type="ARBA" id="ARBA00022737"/>
    </source>
</evidence>
<evidence type="ECO:0000256" key="6">
    <source>
        <dbReference type="PROSITE-ProRule" id="PRU00703"/>
    </source>
</evidence>
<accession>A0A5C8D7L4</accession>
<keyword evidence="3 6" id="KW-0129">CBS domain</keyword>
<gene>
    <name evidence="13" type="ORF">EPJ67_08110</name>
    <name evidence="11" type="ORF">EPJ69_08070</name>
    <name evidence="10" type="ORF">EPJ79_09840</name>
    <name evidence="9" type="ORF">EPJ80_09850</name>
    <name evidence="12" type="ORF">EPJ81_10985</name>
</gene>
<dbReference type="PROSITE" id="PS51371">
    <property type="entry name" value="CBS"/>
    <property type="match status" value="2"/>
</dbReference>
<evidence type="ECO:0000256" key="1">
    <source>
        <dbReference type="ARBA" id="ARBA00008165"/>
    </source>
</evidence>
<evidence type="ECO:0000313" key="12">
    <source>
        <dbReference type="EMBL" id="TXJ36847.1"/>
    </source>
</evidence>
<dbReference type="SUPFAM" id="SSF53697">
    <property type="entry name" value="SIS domain"/>
    <property type="match status" value="1"/>
</dbReference>
<organism evidence="10 14">
    <name type="scientific">Brachyspira aalborgi</name>
    <dbReference type="NCBI Taxonomy" id="29522"/>
    <lineage>
        <taxon>Bacteria</taxon>
        <taxon>Pseudomonadati</taxon>
        <taxon>Spirochaetota</taxon>
        <taxon>Spirochaetia</taxon>
        <taxon>Brachyspirales</taxon>
        <taxon>Brachyspiraceae</taxon>
        <taxon>Brachyspira</taxon>
    </lineage>
</organism>
<evidence type="ECO:0000313" key="14">
    <source>
        <dbReference type="Proteomes" id="UP000324638"/>
    </source>
</evidence>
<dbReference type="Pfam" id="PF01380">
    <property type="entry name" value="SIS"/>
    <property type="match status" value="1"/>
</dbReference>
<dbReference type="InterPro" id="IPR001347">
    <property type="entry name" value="SIS_dom"/>
</dbReference>
<dbReference type="OrthoDB" id="9762536at2"/>
<dbReference type="PIRSF" id="PIRSF004692">
    <property type="entry name" value="KdsD_KpsF"/>
    <property type="match status" value="1"/>
</dbReference>
<reference evidence="14 15" key="1">
    <citation type="journal article" date="1992" name="Lakartidningen">
        <title>[Penicillin V and not amoxicillin is the first choice preparation in acute otitis].</title>
        <authorList>
            <person name="Kamme C."/>
            <person name="Lundgren K."/>
            <person name="Prellner K."/>
        </authorList>
    </citation>
    <scope>NUCLEOTIDE SEQUENCE [LARGE SCALE GENOMIC DNA]</scope>
    <source>
        <strain evidence="10 14">513A</strain>
        <strain evidence="13 17">PC2777IV</strain>
        <strain evidence="12 16">PC3997IV</strain>
        <strain evidence="11 15">PC5538III-lc</strain>
        <strain evidence="9 18">W1</strain>
    </source>
</reference>
<dbReference type="EMBL" id="SAYD01000021">
    <property type="protein sequence ID" value="TXJ36847.1"/>
    <property type="molecule type" value="Genomic_DNA"/>
</dbReference>
<dbReference type="GO" id="GO:0097367">
    <property type="term" value="F:carbohydrate derivative binding"/>
    <property type="evidence" value="ECO:0007669"/>
    <property type="project" value="InterPro"/>
</dbReference>
<dbReference type="InterPro" id="IPR004800">
    <property type="entry name" value="KdsD/KpsF-type"/>
</dbReference>
<evidence type="ECO:0000313" key="11">
    <source>
        <dbReference type="EMBL" id="TXJ31578.1"/>
    </source>
</evidence>
<dbReference type="InterPro" id="IPR000644">
    <property type="entry name" value="CBS_dom"/>
</dbReference>
<dbReference type="CDD" id="cd04604">
    <property type="entry name" value="CBS_pair_SIS_assoc"/>
    <property type="match status" value="1"/>
</dbReference>
<evidence type="ECO:0000313" key="16">
    <source>
        <dbReference type="Proteomes" id="UP000325002"/>
    </source>
</evidence>
<dbReference type="NCBIfam" id="TIGR00393">
    <property type="entry name" value="kpsF"/>
    <property type="match status" value="1"/>
</dbReference>
<feature type="domain" description="CBS" evidence="7">
    <location>
        <begin position="200"/>
        <end position="258"/>
    </location>
</feature>
<dbReference type="RefSeq" id="WP_147529157.1">
    <property type="nucleotide sequence ID" value="NZ_SAXT01000005.1"/>
</dbReference>